<dbReference type="Pfam" id="PF00107">
    <property type="entry name" value="ADH_zinc_N"/>
    <property type="match status" value="1"/>
</dbReference>
<dbReference type="Gene3D" id="3.90.180.10">
    <property type="entry name" value="Medium-chain alcohol dehydrogenases, catalytic domain"/>
    <property type="match status" value="1"/>
</dbReference>
<keyword evidence="3" id="KW-1185">Reference proteome</keyword>
<dbReference type="InterPro" id="IPR013149">
    <property type="entry name" value="ADH-like_C"/>
</dbReference>
<dbReference type="InterPro" id="IPR052711">
    <property type="entry name" value="Zinc_ADH-like"/>
</dbReference>
<dbReference type="PANTHER" id="PTHR45033">
    <property type="match status" value="1"/>
</dbReference>
<name>A0A255YNT1_9SPHN</name>
<reference evidence="2 3" key="1">
    <citation type="submission" date="2017-07" db="EMBL/GenBank/DDBJ databases">
        <title>Sandarakinorhabdus cyanobacteriorum sp. nov., a novel bacterium isolated from cyanobacterial aggregates in a eutrophic lake.</title>
        <authorList>
            <person name="Cai H."/>
        </authorList>
    </citation>
    <scope>NUCLEOTIDE SEQUENCE [LARGE SCALE GENOMIC DNA]</scope>
    <source>
        <strain evidence="2 3">TH057</strain>
    </source>
</reference>
<sequence>MKAIRLRHPAGIDNLKYEDMAEPGAPGPGQIKVRIRASSLNYHDYIVVVGGIPTPDGRIPMSDGAGEVLAVGEGVSEFRPGDLVVSTFFPTWLDGKPNMAGFAGVPGDGADGYAVEEVVAPATSFTHAPFGYSHAEAATLTCAGLTAWRALVPEGQVKAGDVVLVQGTGGVSIFALQFAKMMGATVIATSSSDEKLARLAAMGADHLINYKATPNWGAEALKLTHGRGVDHIVEIGGAGTMPESITACAVGGHISLIGVLAGYAGPVPTVQLMAKQIRLIGITVGTRRQQQDMIRAINQNGLRPVIDSHFPLAELGAAFRHQESAKHFGKICVEI</sequence>
<proteinExistence type="predicted"/>
<dbReference type="SMART" id="SM00829">
    <property type="entry name" value="PKS_ER"/>
    <property type="match status" value="1"/>
</dbReference>
<feature type="domain" description="Enoyl reductase (ER)" evidence="1">
    <location>
        <begin position="10"/>
        <end position="333"/>
    </location>
</feature>
<dbReference type="InterPro" id="IPR020843">
    <property type="entry name" value="ER"/>
</dbReference>
<dbReference type="Pfam" id="PF08240">
    <property type="entry name" value="ADH_N"/>
    <property type="match status" value="1"/>
</dbReference>
<dbReference type="SUPFAM" id="SSF50129">
    <property type="entry name" value="GroES-like"/>
    <property type="match status" value="1"/>
</dbReference>
<dbReference type="GO" id="GO:0016491">
    <property type="term" value="F:oxidoreductase activity"/>
    <property type="evidence" value="ECO:0007669"/>
    <property type="project" value="InterPro"/>
</dbReference>
<dbReference type="InterPro" id="IPR013154">
    <property type="entry name" value="ADH-like_N"/>
</dbReference>
<dbReference type="InterPro" id="IPR036291">
    <property type="entry name" value="NAD(P)-bd_dom_sf"/>
</dbReference>
<dbReference type="EMBL" id="NOXT01000097">
    <property type="protein sequence ID" value="OYQ30873.1"/>
    <property type="molecule type" value="Genomic_DNA"/>
</dbReference>
<dbReference type="AlphaFoldDB" id="A0A255YNT1"/>
<gene>
    <name evidence="2" type="ORF">CHU93_05910</name>
</gene>
<evidence type="ECO:0000259" key="1">
    <source>
        <dbReference type="SMART" id="SM00829"/>
    </source>
</evidence>
<evidence type="ECO:0000313" key="3">
    <source>
        <dbReference type="Proteomes" id="UP000216991"/>
    </source>
</evidence>
<dbReference type="InterPro" id="IPR011032">
    <property type="entry name" value="GroES-like_sf"/>
</dbReference>
<dbReference type="CDD" id="cd08276">
    <property type="entry name" value="MDR7"/>
    <property type="match status" value="1"/>
</dbReference>
<dbReference type="PANTHER" id="PTHR45033:SF2">
    <property type="entry name" value="ZINC-TYPE ALCOHOL DEHYDROGENASE-LIKE PROTEIN C1773.06C"/>
    <property type="match status" value="1"/>
</dbReference>
<evidence type="ECO:0000313" key="2">
    <source>
        <dbReference type="EMBL" id="OYQ30873.1"/>
    </source>
</evidence>
<dbReference type="SUPFAM" id="SSF51735">
    <property type="entry name" value="NAD(P)-binding Rossmann-fold domains"/>
    <property type="match status" value="1"/>
</dbReference>
<dbReference type="RefSeq" id="WP_094473197.1">
    <property type="nucleotide sequence ID" value="NZ_NOXT01000097.1"/>
</dbReference>
<dbReference type="OrthoDB" id="9790818at2"/>
<organism evidence="2 3">
    <name type="scientific">Sandarakinorhabdus cyanobacteriorum</name>
    <dbReference type="NCBI Taxonomy" id="1981098"/>
    <lineage>
        <taxon>Bacteria</taxon>
        <taxon>Pseudomonadati</taxon>
        <taxon>Pseudomonadota</taxon>
        <taxon>Alphaproteobacteria</taxon>
        <taxon>Sphingomonadales</taxon>
        <taxon>Sphingosinicellaceae</taxon>
        <taxon>Sandarakinorhabdus</taxon>
    </lineage>
</organism>
<dbReference type="Gene3D" id="3.40.50.720">
    <property type="entry name" value="NAD(P)-binding Rossmann-like Domain"/>
    <property type="match status" value="1"/>
</dbReference>
<accession>A0A255YNT1</accession>
<dbReference type="Proteomes" id="UP000216991">
    <property type="component" value="Unassembled WGS sequence"/>
</dbReference>
<comment type="caution">
    <text evidence="2">The sequence shown here is derived from an EMBL/GenBank/DDBJ whole genome shotgun (WGS) entry which is preliminary data.</text>
</comment>
<protein>
    <submittedName>
        <fullName evidence="2">NAD(P)-dependent alcohol dehydrogenase</fullName>
    </submittedName>
</protein>